<accession>A0AAF3FEY2</accession>
<evidence type="ECO:0000256" key="4">
    <source>
        <dbReference type="PROSITE-ProRule" id="PRU00024"/>
    </source>
</evidence>
<evidence type="ECO:0000259" key="5">
    <source>
        <dbReference type="PROSITE" id="PS50089"/>
    </source>
</evidence>
<evidence type="ECO:0000256" key="1">
    <source>
        <dbReference type="ARBA" id="ARBA00022723"/>
    </source>
</evidence>
<evidence type="ECO:0000256" key="3">
    <source>
        <dbReference type="ARBA" id="ARBA00022833"/>
    </source>
</evidence>
<organism evidence="7 8">
    <name type="scientific">Mesorhabditis belari</name>
    <dbReference type="NCBI Taxonomy" id="2138241"/>
    <lineage>
        <taxon>Eukaryota</taxon>
        <taxon>Metazoa</taxon>
        <taxon>Ecdysozoa</taxon>
        <taxon>Nematoda</taxon>
        <taxon>Chromadorea</taxon>
        <taxon>Rhabditida</taxon>
        <taxon>Rhabditina</taxon>
        <taxon>Rhabditomorpha</taxon>
        <taxon>Rhabditoidea</taxon>
        <taxon>Rhabditidae</taxon>
        <taxon>Mesorhabditinae</taxon>
        <taxon>Mesorhabditis</taxon>
    </lineage>
</organism>
<evidence type="ECO:0000256" key="2">
    <source>
        <dbReference type="ARBA" id="ARBA00022771"/>
    </source>
</evidence>
<dbReference type="GO" id="GO:0008270">
    <property type="term" value="F:zinc ion binding"/>
    <property type="evidence" value="ECO:0007669"/>
    <property type="project" value="UniProtKB-KW"/>
</dbReference>
<dbReference type="InterPro" id="IPR001841">
    <property type="entry name" value="Znf_RING"/>
</dbReference>
<reference evidence="8" key="1">
    <citation type="submission" date="2024-02" db="UniProtKB">
        <authorList>
            <consortium name="WormBaseParasite"/>
        </authorList>
    </citation>
    <scope>IDENTIFICATION</scope>
</reference>
<protein>
    <recommendedName>
        <fullName evidence="9">RING-type domain-containing protein</fullName>
    </recommendedName>
</protein>
<keyword evidence="3" id="KW-0862">Zinc</keyword>
<name>A0AAF3FEY2_9BILA</name>
<evidence type="ECO:0000313" key="8">
    <source>
        <dbReference type="WBParaSite" id="MBELARI_LOCUS446.1"/>
    </source>
</evidence>
<feature type="domain" description="RING-type" evidence="5">
    <location>
        <begin position="100"/>
        <end position="153"/>
    </location>
</feature>
<keyword evidence="7" id="KW-1185">Reference proteome</keyword>
<keyword evidence="2 4" id="KW-0863">Zinc-finger</keyword>
<evidence type="ECO:0008006" key="9">
    <source>
        <dbReference type="Google" id="ProtNLM"/>
    </source>
</evidence>
<proteinExistence type="predicted"/>
<sequence>MKIFTCLNCCLCQNPFSATSKETSSPMLFKCGTVVCNECWKEEMARGKALWKHRCSIADKCKMSNFPAYFLIDLLSNESLELSSTENGYILKKEIQLPECPICQEEYSVDSLERQPFRLWCNHMVCNGCFEKTSTQVAGPNGTRYTYKCPICQKADPYLLSSGNLENCMKVFLQELPTLTEQLKEQQTRQSTQLQRSETCAECDESFTLKQMFECDDCKKRICGACCYRRHRTHKVVDLLEEERSKMLQETKKSLDIQINAYEKIFRHFHQKLIEEVQQLGQNLLNDVAKLDNETFNVIAVKTKELRKLGEQFETFSEDYLPHLRKFDTQVSKLLKSTLPKTSIPKVPKEPFAFLRPKKVPEENNRYPRLSQGVQISPNTTVYPSPYYNMSMPYLRETPQPHGSPFTNIIEAGFVHFG</sequence>
<dbReference type="Proteomes" id="UP000887575">
    <property type="component" value="Unassembled WGS sequence"/>
</dbReference>
<dbReference type="AlphaFoldDB" id="A0AAF3FEY2"/>
<dbReference type="PROSITE" id="PS50089">
    <property type="entry name" value="ZF_RING_2"/>
    <property type="match status" value="1"/>
</dbReference>
<dbReference type="SUPFAM" id="SSF57850">
    <property type="entry name" value="RING/U-box"/>
    <property type="match status" value="1"/>
</dbReference>
<evidence type="ECO:0000259" key="6">
    <source>
        <dbReference type="PROSITE" id="PS50119"/>
    </source>
</evidence>
<dbReference type="PROSITE" id="PS50119">
    <property type="entry name" value="ZF_BBOX"/>
    <property type="match status" value="1"/>
</dbReference>
<dbReference type="Gene3D" id="3.30.40.10">
    <property type="entry name" value="Zinc/RING finger domain, C3HC4 (zinc finger)"/>
    <property type="match status" value="1"/>
</dbReference>
<keyword evidence="1" id="KW-0479">Metal-binding</keyword>
<dbReference type="InterPro" id="IPR013083">
    <property type="entry name" value="Znf_RING/FYVE/PHD"/>
</dbReference>
<dbReference type="SMART" id="SM00184">
    <property type="entry name" value="RING"/>
    <property type="match status" value="2"/>
</dbReference>
<dbReference type="Pfam" id="PF14634">
    <property type="entry name" value="zf-RING_5"/>
    <property type="match status" value="1"/>
</dbReference>
<dbReference type="InterPro" id="IPR000315">
    <property type="entry name" value="Znf_B-box"/>
</dbReference>
<feature type="domain" description="B box-type" evidence="6">
    <location>
        <begin position="195"/>
        <end position="239"/>
    </location>
</feature>
<evidence type="ECO:0000313" key="7">
    <source>
        <dbReference type="Proteomes" id="UP000887575"/>
    </source>
</evidence>
<dbReference type="WBParaSite" id="MBELARI_LOCUS446.1">
    <property type="protein sequence ID" value="MBELARI_LOCUS446.1"/>
    <property type="gene ID" value="MBELARI_LOCUS446"/>
</dbReference>